<accession>A0ABD3M7A4</accession>
<comment type="caution">
    <text evidence="10">The sequence shown here is derived from an EMBL/GenBank/DDBJ whole genome shotgun (WGS) entry which is preliminary data.</text>
</comment>
<feature type="region of interest" description="Disordered" evidence="8">
    <location>
        <begin position="42"/>
        <end position="67"/>
    </location>
</feature>
<dbReference type="PANTHER" id="PTHR31658">
    <property type="entry name" value="CONSERVED OLIGOMERIC GOLGI COMPLEX SUBUNIT 1"/>
    <property type="match status" value="1"/>
</dbReference>
<dbReference type="Pfam" id="PF08700">
    <property type="entry name" value="VPS51_Exo84_N"/>
    <property type="match status" value="1"/>
</dbReference>
<feature type="region of interest" description="Disordered" evidence="8">
    <location>
        <begin position="142"/>
        <end position="191"/>
    </location>
</feature>
<dbReference type="EMBL" id="JALLBG020000223">
    <property type="protein sequence ID" value="KAL3758768.1"/>
    <property type="molecule type" value="Genomic_DNA"/>
</dbReference>
<evidence type="ECO:0000256" key="4">
    <source>
        <dbReference type="ARBA" id="ARBA00022448"/>
    </source>
</evidence>
<comment type="subcellular location">
    <subcellularLocation>
        <location evidence="1">Golgi apparatus membrane</location>
        <topology evidence="1">Peripheral membrane protein</topology>
    </subcellularLocation>
</comment>
<reference evidence="10 11" key="1">
    <citation type="submission" date="2024-10" db="EMBL/GenBank/DDBJ databases">
        <title>Updated reference genomes for cyclostephanoid diatoms.</title>
        <authorList>
            <person name="Roberts W.R."/>
            <person name="Alverson A.J."/>
        </authorList>
    </citation>
    <scope>NUCLEOTIDE SEQUENCE [LARGE SCALE GENOMIC DNA]</scope>
    <source>
        <strain evidence="10 11">AJA232-27</strain>
    </source>
</reference>
<feature type="compositionally biased region" description="Gly residues" evidence="8">
    <location>
        <begin position="337"/>
        <end position="352"/>
    </location>
</feature>
<keyword evidence="6" id="KW-0333">Golgi apparatus</keyword>
<protein>
    <recommendedName>
        <fullName evidence="3">Conserved oligomeric Golgi complex subunit 1</fullName>
    </recommendedName>
</protein>
<dbReference type="GO" id="GO:0000139">
    <property type="term" value="C:Golgi membrane"/>
    <property type="evidence" value="ECO:0007669"/>
    <property type="project" value="UniProtKB-SubCell"/>
</dbReference>
<dbReference type="InterPro" id="IPR002048">
    <property type="entry name" value="EF_hand_dom"/>
</dbReference>
<evidence type="ECO:0000256" key="3">
    <source>
        <dbReference type="ARBA" id="ARBA00020978"/>
    </source>
</evidence>
<evidence type="ECO:0000256" key="2">
    <source>
        <dbReference type="ARBA" id="ARBA00006653"/>
    </source>
</evidence>
<sequence length="1299" mass="139243">MSGFYHGSGTGGGSSSSSVGLGGGGVGGVGGVATMNMNYNAAQQQQQSQQHYHHQQQQQQQQQASQSMTIDEMRLLHRTALSEAESKRTELRLVLASRYRELVGSSDEVLHMRERAVELHTLIGELPSLVDRVVGAAKALEKDNDHGKGGEMGEVGAAALGGDGNNENEDKSSRKLFVNNDDHPAPDNDEMGNLVAIRGELSRLPRDIYRCLDNNDVHGAASSLIALFDIIVACCNCGSGSSISGDAGEGGSTSDSSSGSSLSSSFPLAIALASSSKTHSGLVLRRDSTRNNNALLLLDMQMKMVYLHVQTLPSRTVLLARRVLLKSAAEVGEIGSGRGRVGGGGGVRSGGDGAKRNGSMGRRRGGGGAHAVAAALSALDLLDVGATDDRSSSTRATKLIDLYYESKAHLLDKLLNKLALPSSSSSSSSTLPSSTTSSSLDAASVTQRAEIILSKIVMILQYDVILYPYQIFVLRKFRINDNNDDGKIARRKNAGSAEECQIISSIMSTLPPFDPDLLKSKASRFLEAHLPLIRTKVKSVLMMIAGTTASRLGHIRQTLYDKTDGVECMAALDSCGVCTWEEAVGGMVDIRLVNHGMTTGLATTSSTTNATIGDEQRGMNGQGSTTTTMTPRRFSLWGALFSNTFSSLVHSLLTSSFHSVHARVVSTLRTSLARAPPFECMLPHEARRNALRIASDLDASLRRVSDDAHELLVHAEEREESERRLRQSLYVQTCEIMGRLLNELRRMLVVGGGGRDEDATKVLIVGRLCHLLKFRLKSLPTLLDPKNSPAATYAAGGGGGKSNSGMITLVELRSSFDLADDDDDGLISFDEAMEAMESAFSGTHSHGAEMVRDTLLLSHPAGSSGMGEDSTTIANHSNASYASSTAHNKSAPENVTLSELALLSARGLRHDASGPESALGTVQSSLDGIVDRCFKEWARAALSPSLRSFTKTLRENMGVASTVSEVEWRRLHGLTDKDDDIMLKTIQEMKGDESKLNQSRTTVGEVSPHVVSYLLSVSGVLNRSVCPADSLPPVPSLDCAKALGISIRSDEDRKIPNMMVTIRRSLLDEALTSISQSLRQEITSESLDDCATKDNGTDHILKKCSPSSLIQLDMDVKFIHHCFFERHRHDTFSPPSDNSTDDDDESRSIIDSLSQRLSASVVDALGKDASLALHDAISESQMRVFTSCDLFLTPLFGEDVQKGETSHSSTTASSSTSSLSFTLNPMASSRRFILLPIQAEKSQSELQLRGKYGKKVQEEKVSNSTNGAGGKDSFTTGGNALGTGFGFLSSMLSTKNIKK</sequence>
<dbReference type="InterPro" id="IPR033370">
    <property type="entry name" value="COG1"/>
</dbReference>
<name>A0ABD3M7A4_9STRA</name>
<evidence type="ECO:0000256" key="8">
    <source>
        <dbReference type="SAM" id="MobiDB-lite"/>
    </source>
</evidence>
<evidence type="ECO:0000256" key="7">
    <source>
        <dbReference type="ARBA" id="ARBA00023136"/>
    </source>
</evidence>
<feature type="compositionally biased region" description="Basic and acidic residues" evidence="8">
    <location>
        <begin position="142"/>
        <end position="151"/>
    </location>
</feature>
<evidence type="ECO:0000313" key="11">
    <source>
        <dbReference type="Proteomes" id="UP001530293"/>
    </source>
</evidence>
<evidence type="ECO:0000259" key="9">
    <source>
        <dbReference type="PROSITE" id="PS50222"/>
    </source>
</evidence>
<dbReference type="PANTHER" id="PTHR31658:SF0">
    <property type="entry name" value="CONSERVED OLIGOMERIC GOLGI COMPLEX SUBUNIT 1"/>
    <property type="match status" value="1"/>
</dbReference>
<feature type="region of interest" description="Disordered" evidence="8">
    <location>
        <begin position="604"/>
        <end position="626"/>
    </location>
</feature>
<keyword evidence="11" id="KW-1185">Reference proteome</keyword>
<evidence type="ECO:0000256" key="5">
    <source>
        <dbReference type="ARBA" id="ARBA00022927"/>
    </source>
</evidence>
<evidence type="ECO:0000313" key="10">
    <source>
        <dbReference type="EMBL" id="KAL3758768.1"/>
    </source>
</evidence>
<dbReference type="GO" id="GO:0015031">
    <property type="term" value="P:protein transport"/>
    <property type="evidence" value="ECO:0007669"/>
    <property type="project" value="UniProtKB-KW"/>
</dbReference>
<comment type="similarity">
    <text evidence="2">Belongs to the COG1 family.</text>
</comment>
<feature type="domain" description="EF-hand" evidence="9">
    <location>
        <begin position="807"/>
        <end position="842"/>
    </location>
</feature>
<keyword evidence="4" id="KW-0813">Transport</keyword>
<gene>
    <name evidence="10" type="ORF">ACHAWU_006410</name>
</gene>
<keyword evidence="7" id="KW-0472">Membrane</keyword>
<dbReference type="PROSITE" id="PS50222">
    <property type="entry name" value="EF_HAND_2"/>
    <property type="match status" value="1"/>
</dbReference>
<organism evidence="10 11">
    <name type="scientific">Discostella pseudostelligera</name>
    <dbReference type="NCBI Taxonomy" id="259834"/>
    <lineage>
        <taxon>Eukaryota</taxon>
        <taxon>Sar</taxon>
        <taxon>Stramenopiles</taxon>
        <taxon>Ochrophyta</taxon>
        <taxon>Bacillariophyta</taxon>
        <taxon>Coscinodiscophyceae</taxon>
        <taxon>Thalassiosirophycidae</taxon>
        <taxon>Stephanodiscales</taxon>
        <taxon>Stephanodiscaceae</taxon>
        <taxon>Discostella</taxon>
    </lineage>
</organism>
<keyword evidence="5" id="KW-0653">Protein transport</keyword>
<evidence type="ECO:0000256" key="6">
    <source>
        <dbReference type="ARBA" id="ARBA00023034"/>
    </source>
</evidence>
<proteinExistence type="inferred from homology"/>
<dbReference type="Proteomes" id="UP001530293">
    <property type="component" value="Unassembled WGS sequence"/>
</dbReference>
<evidence type="ECO:0000256" key="1">
    <source>
        <dbReference type="ARBA" id="ARBA00004395"/>
    </source>
</evidence>
<feature type="region of interest" description="Disordered" evidence="8">
    <location>
        <begin position="337"/>
        <end position="366"/>
    </location>
</feature>